<proteinExistence type="predicted"/>
<dbReference type="Proteomes" id="UP000299102">
    <property type="component" value="Unassembled WGS sequence"/>
</dbReference>
<evidence type="ECO:0000313" key="1">
    <source>
        <dbReference type="EMBL" id="GBP79499.1"/>
    </source>
</evidence>
<dbReference type="EMBL" id="BGZK01001415">
    <property type="protein sequence ID" value="GBP79499.1"/>
    <property type="molecule type" value="Genomic_DNA"/>
</dbReference>
<accession>A0A4C1YY13</accession>
<protein>
    <submittedName>
        <fullName evidence="1">Uncharacterized protein</fullName>
    </submittedName>
</protein>
<name>A0A4C1YY13_EUMVA</name>
<reference evidence="1 2" key="1">
    <citation type="journal article" date="2019" name="Commun. Biol.">
        <title>The bagworm genome reveals a unique fibroin gene that provides high tensile strength.</title>
        <authorList>
            <person name="Kono N."/>
            <person name="Nakamura H."/>
            <person name="Ohtoshi R."/>
            <person name="Tomita M."/>
            <person name="Numata K."/>
            <person name="Arakawa K."/>
        </authorList>
    </citation>
    <scope>NUCLEOTIDE SEQUENCE [LARGE SCALE GENOMIC DNA]</scope>
</reference>
<comment type="caution">
    <text evidence="1">The sequence shown here is derived from an EMBL/GenBank/DDBJ whole genome shotgun (WGS) entry which is preliminary data.</text>
</comment>
<evidence type="ECO:0000313" key="2">
    <source>
        <dbReference type="Proteomes" id="UP000299102"/>
    </source>
</evidence>
<keyword evidence="2" id="KW-1185">Reference proteome</keyword>
<gene>
    <name evidence="1" type="ORF">EVAR_59173_1</name>
</gene>
<dbReference type="AlphaFoldDB" id="A0A4C1YY13"/>
<sequence>MVNFAAAIEIDSIAAAKFTIRYGSQLPSMKIPLPRYTVVPMIKPRKRCSSNADTLSRGHVKPPVAGIVKELDYRGEFED</sequence>
<organism evidence="1 2">
    <name type="scientific">Eumeta variegata</name>
    <name type="common">Bagworm moth</name>
    <name type="synonym">Eumeta japonica</name>
    <dbReference type="NCBI Taxonomy" id="151549"/>
    <lineage>
        <taxon>Eukaryota</taxon>
        <taxon>Metazoa</taxon>
        <taxon>Ecdysozoa</taxon>
        <taxon>Arthropoda</taxon>
        <taxon>Hexapoda</taxon>
        <taxon>Insecta</taxon>
        <taxon>Pterygota</taxon>
        <taxon>Neoptera</taxon>
        <taxon>Endopterygota</taxon>
        <taxon>Lepidoptera</taxon>
        <taxon>Glossata</taxon>
        <taxon>Ditrysia</taxon>
        <taxon>Tineoidea</taxon>
        <taxon>Psychidae</taxon>
        <taxon>Oiketicinae</taxon>
        <taxon>Eumeta</taxon>
    </lineage>
</organism>